<keyword evidence="4" id="KW-1185">Reference proteome</keyword>
<evidence type="ECO:0000313" key="3">
    <source>
        <dbReference type="EMBL" id="MBM2623399.1"/>
    </source>
</evidence>
<reference evidence="3 4" key="1">
    <citation type="submission" date="2021-01" db="EMBL/GenBank/DDBJ databases">
        <title>Actinoplanes sp. nov. LDG1-06 isolated from lichen.</title>
        <authorList>
            <person name="Saeng-In P."/>
            <person name="Phongsopitanun W."/>
            <person name="Kanchanasin P."/>
            <person name="Yuki M."/>
            <person name="Kudo T."/>
            <person name="Ohkuma M."/>
            <person name="Tanasupawat S."/>
        </authorList>
    </citation>
    <scope>NUCLEOTIDE SEQUENCE [LARGE SCALE GENOMIC DNA]</scope>
    <source>
        <strain evidence="3 4">LDG1-06</strain>
    </source>
</reference>
<sequence length="109" mass="12248">MGFKVAGADIVGYSAQLSYLYDDVFRAESYIQQHGNFSFHQSGIIGSLAGQHADLMDQLQKLHDNLEEILLRSKEALSEIGARYQETDEATSARIDATYPESPRPHMER</sequence>
<proteinExistence type="predicted"/>
<feature type="region of interest" description="Disordered" evidence="2">
    <location>
        <begin position="83"/>
        <end position="109"/>
    </location>
</feature>
<dbReference type="Proteomes" id="UP000632138">
    <property type="component" value="Unassembled WGS sequence"/>
</dbReference>
<evidence type="ECO:0000313" key="4">
    <source>
        <dbReference type="Proteomes" id="UP000632138"/>
    </source>
</evidence>
<keyword evidence="1" id="KW-0175">Coiled coil</keyword>
<dbReference type="EMBL" id="JAENHP010000035">
    <property type="protein sequence ID" value="MBM2623399.1"/>
    <property type="molecule type" value="Genomic_DNA"/>
</dbReference>
<comment type="caution">
    <text evidence="3">The sequence shown here is derived from an EMBL/GenBank/DDBJ whole genome shotgun (WGS) entry which is preliminary data.</text>
</comment>
<name>A0ABS2AU55_9ACTN</name>
<organism evidence="3 4">
    <name type="scientific">Paractinoplanes ovalisporus</name>
    <dbReference type="NCBI Taxonomy" id="2810368"/>
    <lineage>
        <taxon>Bacteria</taxon>
        <taxon>Bacillati</taxon>
        <taxon>Actinomycetota</taxon>
        <taxon>Actinomycetes</taxon>
        <taxon>Micromonosporales</taxon>
        <taxon>Micromonosporaceae</taxon>
        <taxon>Paractinoplanes</taxon>
    </lineage>
</organism>
<gene>
    <name evidence="3" type="ORF">JIG36_48685</name>
</gene>
<feature type="coiled-coil region" evidence="1">
    <location>
        <begin position="52"/>
        <end position="79"/>
    </location>
</feature>
<evidence type="ECO:0000256" key="1">
    <source>
        <dbReference type="SAM" id="Coils"/>
    </source>
</evidence>
<protein>
    <submittedName>
        <fullName evidence="3">Uncharacterized protein</fullName>
    </submittedName>
</protein>
<evidence type="ECO:0000256" key="2">
    <source>
        <dbReference type="SAM" id="MobiDB-lite"/>
    </source>
</evidence>
<accession>A0ABS2AU55</accession>
<dbReference type="RefSeq" id="WP_203383751.1">
    <property type="nucleotide sequence ID" value="NZ_JAENHP010000035.1"/>
</dbReference>